<gene>
    <name evidence="1" type="ORF">MOPEL_007_00650</name>
</gene>
<sequence>MVRSSVVVAGIDLGPVSVPDADRLADVVVVAATRAGIDPAGLVVGSHRIVTTAGESHVVLTATGPGAPEWQWWLVARMFAGVNTPAGVCVGRHAVGDGDAVEAVRIASQERLLRIAGRCIRFPGAADVVGTMTVGRIVAVSAIDAVAEVGAGAFGPDVEIETAGPVRPRWEFGVLTLHVQHEGEGRHVPFESTSVLRTG</sequence>
<dbReference type="AlphaFoldDB" id="H5UNE1"/>
<comment type="caution">
    <text evidence="1">The sequence shown here is derived from an EMBL/GenBank/DDBJ whole genome shotgun (WGS) entry which is preliminary data.</text>
</comment>
<dbReference type="EMBL" id="BAFE01000007">
    <property type="protein sequence ID" value="GAB47249.1"/>
    <property type="molecule type" value="Genomic_DNA"/>
</dbReference>
<reference evidence="1 2" key="1">
    <citation type="submission" date="2012-02" db="EMBL/GenBank/DDBJ databases">
        <title>Whole genome shotgun sequence of Mobilicoccus pelagius NBRC 104925.</title>
        <authorList>
            <person name="Yoshida Y."/>
            <person name="Hosoyama A."/>
            <person name="Tsuchikane K."/>
            <person name="Katsumata H."/>
            <person name="Yamazaki S."/>
            <person name="Fujita N."/>
        </authorList>
    </citation>
    <scope>NUCLEOTIDE SEQUENCE [LARGE SCALE GENOMIC DNA]</scope>
    <source>
        <strain evidence="1 2">NBRC 104925</strain>
    </source>
</reference>
<organism evidence="1 2">
    <name type="scientific">Mobilicoccus pelagius NBRC 104925</name>
    <dbReference type="NCBI Taxonomy" id="1089455"/>
    <lineage>
        <taxon>Bacteria</taxon>
        <taxon>Bacillati</taxon>
        <taxon>Actinomycetota</taxon>
        <taxon>Actinomycetes</taxon>
        <taxon>Micrococcales</taxon>
        <taxon>Dermatophilaceae</taxon>
        <taxon>Mobilicoccus</taxon>
    </lineage>
</organism>
<evidence type="ECO:0000313" key="1">
    <source>
        <dbReference type="EMBL" id="GAB47249.1"/>
    </source>
</evidence>
<accession>H5UNE1</accession>
<proteinExistence type="predicted"/>
<dbReference type="STRING" id="1089455.MOPEL_007_00650"/>
<name>H5UNE1_9MICO</name>
<dbReference type="Proteomes" id="UP000004367">
    <property type="component" value="Unassembled WGS sequence"/>
</dbReference>
<protein>
    <submittedName>
        <fullName evidence="1">Uncharacterized protein</fullName>
    </submittedName>
</protein>
<keyword evidence="2" id="KW-1185">Reference proteome</keyword>
<dbReference type="RefSeq" id="WP_009481147.1">
    <property type="nucleotide sequence ID" value="NZ_BAFE01000007.1"/>
</dbReference>
<dbReference type="OrthoDB" id="5189174at2"/>
<dbReference type="eggNOG" id="ENOG5034039">
    <property type="taxonomic scope" value="Bacteria"/>
</dbReference>
<evidence type="ECO:0000313" key="2">
    <source>
        <dbReference type="Proteomes" id="UP000004367"/>
    </source>
</evidence>